<feature type="compositionally biased region" description="Low complexity" evidence="1">
    <location>
        <begin position="17"/>
        <end position="28"/>
    </location>
</feature>
<sequence length="64" mass="6274">MPVASAAVRGHERRCDSSSPSSADQASSGVGAALVGTLVVSGSSPGSAWRVSSSLIARSPHSGH</sequence>
<evidence type="ECO:0000313" key="2">
    <source>
        <dbReference type="EMBL" id="PBA27349.1"/>
    </source>
</evidence>
<accession>A0A2A2ZLL0</accession>
<protein>
    <submittedName>
        <fullName evidence="2">Uncharacterized protein</fullName>
    </submittedName>
</protein>
<dbReference type="EMBL" id="NSFD01000010">
    <property type="protein sequence ID" value="PBA27349.1"/>
    <property type="molecule type" value="Genomic_DNA"/>
</dbReference>
<proteinExistence type="predicted"/>
<reference evidence="2 3" key="1">
    <citation type="submission" date="2017-08" db="EMBL/GenBank/DDBJ databases">
        <title>Phylogenetic analysis of Mycobacterium avium complex whole genomes.</title>
        <authorList>
            <person name="Caverly L.J."/>
            <person name="Spilker T."/>
            <person name="Lipuma J."/>
        </authorList>
    </citation>
    <scope>NUCLEOTIDE SEQUENCE [LARGE SCALE GENOMIC DNA]</scope>
    <source>
        <strain evidence="2 3">FLAC0165</strain>
    </source>
</reference>
<evidence type="ECO:0000256" key="1">
    <source>
        <dbReference type="SAM" id="MobiDB-lite"/>
    </source>
</evidence>
<name>A0A2A2ZLL0_MYCAV</name>
<feature type="region of interest" description="Disordered" evidence="1">
    <location>
        <begin position="1"/>
        <end position="28"/>
    </location>
</feature>
<evidence type="ECO:0000313" key="3">
    <source>
        <dbReference type="Proteomes" id="UP000217768"/>
    </source>
</evidence>
<comment type="caution">
    <text evidence="2">The sequence shown here is derived from an EMBL/GenBank/DDBJ whole genome shotgun (WGS) entry which is preliminary data.</text>
</comment>
<dbReference type="AlphaFoldDB" id="A0A2A2ZLL0"/>
<gene>
    <name evidence="2" type="ORF">CKJ66_08765</name>
</gene>
<organism evidence="2 3">
    <name type="scientific">Mycobacterium avium</name>
    <dbReference type="NCBI Taxonomy" id="1764"/>
    <lineage>
        <taxon>Bacteria</taxon>
        <taxon>Bacillati</taxon>
        <taxon>Actinomycetota</taxon>
        <taxon>Actinomycetes</taxon>
        <taxon>Mycobacteriales</taxon>
        <taxon>Mycobacteriaceae</taxon>
        <taxon>Mycobacterium</taxon>
        <taxon>Mycobacterium avium complex (MAC)</taxon>
    </lineage>
</organism>
<dbReference type="Proteomes" id="UP000217768">
    <property type="component" value="Unassembled WGS sequence"/>
</dbReference>